<comment type="caution">
    <text evidence="1">The sequence shown here is derived from an EMBL/GenBank/DDBJ whole genome shotgun (WGS) entry which is preliminary data.</text>
</comment>
<evidence type="ECO:0000313" key="1">
    <source>
        <dbReference type="EMBL" id="MBB3117023.1"/>
    </source>
</evidence>
<dbReference type="RefSeq" id="WP_183439040.1">
    <property type="nucleotide sequence ID" value="NZ_JACHXD010000001.1"/>
</dbReference>
<evidence type="ECO:0008006" key="3">
    <source>
        <dbReference type="Google" id="ProtNLM"/>
    </source>
</evidence>
<dbReference type="Proteomes" id="UP000541535">
    <property type="component" value="Unassembled WGS sequence"/>
</dbReference>
<accession>A0A7W5FSB0</accession>
<evidence type="ECO:0000313" key="2">
    <source>
        <dbReference type="Proteomes" id="UP000541535"/>
    </source>
</evidence>
<keyword evidence="2" id="KW-1185">Reference proteome</keyword>
<dbReference type="AlphaFoldDB" id="A0A7W5FSB0"/>
<dbReference type="EMBL" id="JACHXD010000001">
    <property type="protein sequence ID" value="MBB3117023.1"/>
    <property type="molecule type" value="Genomic_DNA"/>
</dbReference>
<name>A0A7W5FSB0_9BURK</name>
<sequence length="80" mass="8777">MASFQLTLPDDLAEQAAEFGLLDPSAIADLLRAEIRRQIMHKISAGIASLESSDEVPMSEEDVQAEVRVVRDTQRVPARA</sequence>
<gene>
    <name evidence="1" type="ORF">FHS03_000042</name>
</gene>
<proteinExistence type="predicted"/>
<reference evidence="1 2" key="1">
    <citation type="submission" date="2020-08" db="EMBL/GenBank/DDBJ databases">
        <title>Genomic Encyclopedia of Type Strains, Phase III (KMG-III): the genomes of soil and plant-associated and newly described type strains.</title>
        <authorList>
            <person name="Whitman W."/>
        </authorList>
    </citation>
    <scope>NUCLEOTIDE SEQUENCE [LARGE SCALE GENOMIC DNA]</scope>
    <source>
        <strain evidence="1 2">CECT 8897</strain>
    </source>
</reference>
<protein>
    <recommendedName>
        <fullName evidence="3">CopG family transcriptional regulator</fullName>
    </recommendedName>
</protein>
<organism evidence="1 2">
    <name type="scientific">Pseudoduganella violacea</name>
    <dbReference type="NCBI Taxonomy" id="1715466"/>
    <lineage>
        <taxon>Bacteria</taxon>
        <taxon>Pseudomonadati</taxon>
        <taxon>Pseudomonadota</taxon>
        <taxon>Betaproteobacteria</taxon>
        <taxon>Burkholderiales</taxon>
        <taxon>Oxalobacteraceae</taxon>
        <taxon>Telluria group</taxon>
        <taxon>Pseudoduganella</taxon>
    </lineage>
</organism>